<feature type="region of interest" description="Disordered" evidence="1">
    <location>
        <begin position="1"/>
        <end position="23"/>
    </location>
</feature>
<gene>
    <name evidence="3" type="ORF">Bca52824_000804</name>
</gene>
<feature type="compositionally biased region" description="Basic and acidic residues" evidence="1">
    <location>
        <begin position="1"/>
        <end position="22"/>
    </location>
</feature>
<dbReference type="Proteomes" id="UP000886595">
    <property type="component" value="Unassembled WGS sequence"/>
</dbReference>
<keyword evidence="2" id="KW-0812">Transmembrane</keyword>
<organism evidence="3 4">
    <name type="scientific">Brassica carinata</name>
    <name type="common">Ethiopian mustard</name>
    <name type="synonym">Abyssinian cabbage</name>
    <dbReference type="NCBI Taxonomy" id="52824"/>
    <lineage>
        <taxon>Eukaryota</taxon>
        <taxon>Viridiplantae</taxon>
        <taxon>Streptophyta</taxon>
        <taxon>Embryophyta</taxon>
        <taxon>Tracheophyta</taxon>
        <taxon>Spermatophyta</taxon>
        <taxon>Magnoliopsida</taxon>
        <taxon>eudicotyledons</taxon>
        <taxon>Gunneridae</taxon>
        <taxon>Pentapetalae</taxon>
        <taxon>rosids</taxon>
        <taxon>malvids</taxon>
        <taxon>Brassicales</taxon>
        <taxon>Brassicaceae</taxon>
        <taxon>Brassiceae</taxon>
        <taxon>Brassica</taxon>
    </lineage>
</organism>
<accession>A0A8X7WF62</accession>
<comment type="caution">
    <text evidence="3">The sequence shown here is derived from an EMBL/GenBank/DDBJ whole genome shotgun (WGS) entry which is preliminary data.</text>
</comment>
<keyword evidence="4" id="KW-1185">Reference proteome</keyword>
<evidence type="ECO:0000313" key="3">
    <source>
        <dbReference type="EMBL" id="KAG2329624.1"/>
    </source>
</evidence>
<sequence length="125" mass="13928">MCVSKGGKERRTEEKGGEEKTILDPSSTRWLTVRVLLPRRTKTKKRFGLMTTREGGSVAVKGVSESVQQNERSTVYVKQACEDCEALKKEVLVLNERSTVYRNVLITSLVGLTVVVGVVVGMLKW</sequence>
<reference evidence="3 4" key="1">
    <citation type="submission" date="2020-02" db="EMBL/GenBank/DDBJ databases">
        <authorList>
            <person name="Ma Q."/>
            <person name="Huang Y."/>
            <person name="Song X."/>
            <person name="Pei D."/>
        </authorList>
    </citation>
    <scope>NUCLEOTIDE SEQUENCE [LARGE SCALE GENOMIC DNA]</scope>
    <source>
        <strain evidence="3">Sxm20200214</strain>
        <tissue evidence="3">Leaf</tissue>
    </source>
</reference>
<dbReference type="AlphaFoldDB" id="A0A8X7WF62"/>
<dbReference type="EMBL" id="JAAMPC010000001">
    <property type="protein sequence ID" value="KAG2329624.1"/>
    <property type="molecule type" value="Genomic_DNA"/>
</dbReference>
<proteinExistence type="predicted"/>
<keyword evidence="2" id="KW-1133">Transmembrane helix</keyword>
<evidence type="ECO:0000256" key="2">
    <source>
        <dbReference type="SAM" id="Phobius"/>
    </source>
</evidence>
<name>A0A8X7WF62_BRACI</name>
<keyword evidence="2" id="KW-0472">Membrane</keyword>
<protein>
    <recommendedName>
        <fullName evidence="5">Transmembrane protein</fullName>
    </recommendedName>
</protein>
<evidence type="ECO:0000256" key="1">
    <source>
        <dbReference type="SAM" id="MobiDB-lite"/>
    </source>
</evidence>
<evidence type="ECO:0008006" key="5">
    <source>
        <dbReference type="Google" id="ProtNLM"/>
    </source>
</evidence>
<feature type="transmembrane region" description="Helical" evidence="2">
    <location>
        <begin position="104"/>
        <end position="123"/>
    </location>
</feature>
<evidence type="ECO:0000313" key="4">
    <source>
        <dbReference type="Proteomes" id="UP000886595"/>
    </source>
</evidence>